<proteinExistence type="inferred from homology"/>
<evidence type="ECO:0000256" key="4">
    <source>
        <dbReference type="ARBA" id="ARBA00022695"/>
    </source>
</evidence>
<keyword evidence="4 9" id="KW-0548">Nucleotidyltransferase</keyword>
<dbReference type="InterPro" id="IPR057596">
    <property type="entry name" value="RDRP_core"/>
</dbReference>
<keyword evidence="5 9" id="KW-0694">RNA-binding</keyword>
<comment type="function">
    <text evidence="8 9">Probably involved in the RNA silencing pathway and required for the generation of small interfering RNAs (siRNAs).</text>
</comment>
<dbReference type="Proteomes" id="UP001168098">
    <property type="component" value="Unassembled WGS sequence"/>
</dbReference>
<dbReference type="AlphaFoldDB" id="A0AA39DNC8"/>
<dbReference type="Pfam" id="PF26249">
    <property type="entry name" value="4HB_RdRP3_N"/>
    <property type="match status" value="1"/>
</dbReference>
<feature type="domain" description="RDRP3-5 N-terminal" evidence="12">
    <location>
        <begin position="20"/>
        <end position="86"/>
    </location>
</feature>
<evidence type="ECO:0000256" key="6">
    <source>
        <dbReference type="ARBA" id="ARBA00023158"/>
    </source>
</evidence>
<dbReference type="EC" id="2.7.7.48" evidence="9"/>
<accession>A0AA39DNC8</accession>
<evidence type="ECO:0000256" key="10">
    <source>
        <dbReference type="SAM" id="MobiDB-lite"/>
    </source>
</evidence>
<evidence type="ECO:0000313" key="16">
    <source>
        <dbReference type="Proteomes" id="UP001168098"/>
    </source>
</evidence>
<dbReference type="InterPro" id="IPR058697">
    <property type="entry name" value="RDRP3-5_N"/>
</dbReference>
<evidence type="ECO:0000256" key="2">
    <source>
        <dbReference type="ARBA" id="ARBA00022484"/>
    </source>
</evidence>
<evidence type="ECO:0000256" key="8">
    <source>
        <dbReference type="ARBA" id="ARBA00093763"/>
    </source>
</evidence>
<dbReference type="InterPro" id="IPR058752">
    <property type="entry name" value="RDRP_C_head"/>
</dbReference>
<feature type="domain" description="RDRP C-terminal head" evidence="14">
    <location>
        <begin position="877"/>
        <end position="965"/>
    </location>
</feature>
<dbReference type="Pfam" id="PF26253">
    <property type="entry name" value="RdRP_head"/>
    <property type="match status" value="1"/>
</dbReference>
<evidence type="ECO:0000256" key="7">
    <source>
        <dbReference type="ARBA" id="ARBA00048744"/>
    </source>
</evidence>
<evidence type="ECO:0000256" key="5">
    <source>
        <dbReference type="ARBA" id="ARBA00022884"/>
    </source>
</evidence>
<evidence type="ECO:0000256" key="9">
    <source>
        <dbReference type="RuleBase" id="RU363098"/>
    </source>
</evidence>
<dbReference type="InterPro" id="IPR058751">
    <property type="entry name" value="RDRP_helical"/>
</dbReference>
<evidence type="ECO:0000256" key="3">
    <source>
        <dbReference type="ARBA" id="ARBA00022679"/>
    </source>
</evidence>
<evidence type="ECO:0000259" key="12">
    <source>
        <dbReference type="Pfam" id="PF26249"/>
    </source>
</evidence>
<evidence type="ECO:0000313" key="15">
    <source>
        <dbReference type="EMBL" id="KAJ9688327.1"/>
    </source>
</evidence>
<reference evidence="15 16" key="1">
    <citation type="journal article" date="2023" name="BMC Biotechnol.">
        <title>Vitis rotundifolia cv Carlos genome sequencing.</title>
        <authorList>
            <person name="Huff M."/>
            <person name="Hulse-Kemp A."/>
            <person name="Scheffler B."/>
            <person name="Youngblood R."/>
            <person name="Simpson S."/>
            <person name="Babiker E."/>
            <person name="Staton M."/>
        </authorList>
    </citation>
    <scope>NUCLEOTIDE SEQUENCE [LARGE SCALE GENOMIC DNA]</scope>
    <source>
        <tissue evidence="15">Leaf</tissue>
    </source>
</reference>
<dbReference type="GO" id="GO:0003723">
    <property type="term" value="F:RNA binding"/>
    <property type="evidence" value="ECO:0007669"/>
    <property type="project" value="UniProtKB-KW"/>
</dbReference>
<evidence type="ECO:0000259" key="11">
    <source>
        <dbReference type="Pfam" id="PF05183"/>
    </source>
</evidence>
<dbReference type="PANTHER" id="PTHR23079:SF55">
    <property type="entry name" value="RNA-DIRECTED RNA POLYMERASE"/>
    <property type="match status" value="1"/>
</dbReference>
<comment type="catalytic activity">
    <reaction evidence="7 9">
        <text>RNA(n) + a ribonucleoside 5'-triphosphate = RNA(n+1) + diphosphate</text>
        <dbReference type="Rhea" id="RHEA:21248"/>
        <dbReference type="Rhea" id="RHEA-COMP:14527"/>
        <dbReference type="Rhea" id="RHEA-COMP:17342"/>
        <dbReference type="ChEBI" id="CHEBI:33019"/>
        <dbReference type="ChEBI" id="CHEBI:61557"/>
        <dbReference type="ChEBI" id="CHEBI:140395"/>
        <dbReference type="EC" id="2.7.7.48"/>
    </reaction>
</comment>
<feature type="domain" description="RDRP helical" evidence="13">
    <location>
        <begin position="118"/>
        <end position="187"/>
    </location>
</feature>
<dbReference type="InterPro" id="IPR007855">
    <property type="entry name" value="RDRP"/>
</dbReference>
<evidence type="ECO:0000256" key="1">
    <source>
        <dbReference type="ARBA" id="ARBA00005762"/>
    </source>
</evidence>
<dbReference type="Pfam" id="PF26252">
    <property type="entry name" value="RdRP_helical"/>
    <property type="match status" value="1"/>
</dbReference>
<sequence>MNVVGDAGLLRRRTWNPSMEVSLPHSVEQMLQRICTEQQQPPPDAPTRRNLASLGEESALEILRKISHLKIRNLSALINHMVGKAAQDDAASHSPTPKHLISSPSSTPKKARRQAPSPQLVALGELEFRKAFLILSYIGDKRPEDLLSVEEILELKNLPMGVFETKVWNNLGRKFIKEEDRQRSLDWDSDKTRIYHCHVSPDGSYRFKGPYLNKTRTHLQRVLGDENILLVKFAEDVTDRSSLNCSSDSNASYNKIAREGIFVGLRQYRFFVFKDGGKEEKKKNPTSSVKCYFVFMESSALSGKTVHEARCIFMHAHMVSSVAKYMARFSLILSKTVKLDVDLSTVNIQRIDDEPARDEDGYVVYDEDWKPLIHTDGTGFISEDLALRCPNNLCRGKYMNNRNSDRLVGNVELEGKFSELRCLETHTWKPPLLIQCRLFYNGCAVKGTLLLNRKLPPRTIQIRPSMIKVETDPKLSDTQTVNSVEINGTSNQPRRSYLSKYLIALLSYGGVPREYFMNLLKDALEDDRSVQSSKRAALRVSLRFGEMDDSIVTRMILSGIPIDEPYLQHCLSFMVNEERKGLRVGKLPVNDCFYLMGTADPTGTLKSDEVCIILDHGQIQGRVFVYKHPGLHFGDIHVLNATYVEALEEFVGNAKYAIFFPINGPRSLADEIANSDFDGDMYWVSRNPQLLQYFRASEPWMRKCSTRHVPSKMPTDFSPEELENELFQLFLTTRFQTSSAIGMAADNWLVFMDRLLTLRDDCSDEKECLKRKMLELTDIYYDALDAPKSGMKVNVSKELKAEKFPHFMEREPSYHSTSILGQIYDAVESFQTESKSTKEIWRLPLFNIDAVPQACLRSWKERYDQYRSEMAAALQRGGETKDECAAEVIKKYKQILYRAAEFEESPRKLEDIFDEALAIYHVTYEFAINGAKVSYCNFPWRVAGRALCKLYTVKLGEKSMVCVPSVLREVFN</sequence>
<keyword evidence="16" id="KW-1185">Reference proteome</keyword>
<keyword evidence="6 9" id="KW-0943">RNA-mediated gene silencing</keyword>
<feature type="domain" description="RDRP core" evidence="11">
    <location>
        <begin position="205"/>
        <end position="827"/>
    </location>
</feature>
<name>A0AA39DNC8_VITRO</name>
<dbReference type="GO" id="GO:0003968">
    <property type="term" value="F:RNA-directed RNA polymerase activity"/>
    <property type="evidence" value="ECO:0007669"/>
    <property type="project" value="UniProtKB-KW"/>
</dbReference>
<dbReference type="PANTHER" id="PTHR23079">
    <property type="entry name" value="RNA-DEPENDENT RNA POLYMERASE"/>
    <property type="match status" value="1"/>
</dbReference>
<gene>
    <name evidence="15" type="ORF">PVL29_014160</name>
</gene>
<comment type="similarity">
    <text evidence="1 9">Belongs to the RdRP family.</text>
</comment>
<keyword evidence="3 9" id="KW-0808">Transferase</keyword>
<dbReference type="GO" id="GO:0031380">
    <property type="term" value="C:nuclear RNA-directed RNA polymerase complex"/>
    <property type="evidence" value="ECO:0007669"/>
    <property type="project" value="TreeGrafter"/>
</dbReference>
<dbReference type="GO" id="GO:0030422">
    <property type="term" value="P:siRNA processing"/>
    <property type="evidence" value="ECO:0007669"/>
    <property type="project" value="TreeGrafter"/>
</dbReference>
<feature type="region of interest" description="Disordered" evidence="10">
    <location>
        <begin position="88"/>
        <end position="118"/>
    </location>
</feature>
<dbReference type="EMBL" id="JARBHA010000011">
    <property type="protein sequence ID" value="KAJ9688327.1"/>
    <property type="molecule type" value="Genomic_DNA"/>
</dbReference>
<evidence type="ECO:0000259" key="13">
    <source>
        <dbReference type="Pfam" id="PF26252"/>
    </source>
</evidence>
<keyword evidence="2 9" id="KW-0696">RNA-directed RNA polymerase</keyword>
<dbReference type="Pfam" id="PF05183">
    <property type="entry name" value="RdRP"/>
    <property type="match status" value="1"/>
</dbReference>
<evidence type="ECO:0000259" key="14">
    <source>
        <dbReference type="Pfam" id="PF26253"/>
    </source>
</evidence>
<comment type="caution">
    <text evidence="15">The sequence shown here is derived from an EMBL/GenBank/DDBJ whole genome shotgun (WGS) entry which is preliminary data.</text>
</comment>
<organism evidence="15 16">
    <name type="scientific">Vitis rotundifolia</name>
    <name type="common">Muscadine grape</name>
    <dbReference type="NCBI Taxonomy" id="103349"/>
    <lineage>
        <taxon>Eukaryota</taxon>
        <taxon>Viridiplantae</taxon>
        <taxon>Streptophyta</taxon>
        <taxon>Embryophyta</taxon>
        <taxon>Tracheophyta</taxon>
        <taxon>Spermatophyta</taxon>
        <taxon>Magnoliopsida</taxon>
        <taxon>eudicotyledons</taxon>
        <taxon>Gunneridae</taxon>
        <taxon>Pentapetalae</taxon>
        <taxon>rosids</taxon>
        <taxon>Vitales</taxon>
        <taxon>Vitaceae</taxon>
        <taxon>Viteae</taxon>
        <taxon>Vitis</taxon>
    </lineage>
</organism>
<protein>
    <recommendedName>
        <fullName evidence="9">RNA-dependent RNA polymerase</fullName>
        <ecNumber evidence="9">2.7.7.48</ecNumber>
    </recommendedName>
</protein>